<dbReference type="SMART" id="SM00859">
    <property type="entry name" value="Semialdhyde_dh"/>
    <property type="match status" value="1"/>
</dbReference>
<comment type="similarity">
    <text evidence="7">Belongs to the NAGSA dehydrogenase family. Type 1 subfamily.</text>
</comment>
<dbReference type="EMBL" id="JAESIY010000010">
    <property type="protein sequence ID" value="MBL3657942.1"/>
    <property type="molecule type" value="Genomic_DNA"/>
</dbReference>
<evidence type="ECO:0000256" key="4">
    <source>
        <dbReference type="ARBA" id="ARBA00022857"/>
    </source>
</evidence>
<keyword evidence="11" id="KW-1185">Reference proteome</keyword>
<dbReference type="GO" id="GO:0005737">
    <property type="term" value="C:cytoplasm"/>
    <property type="evidence" value="ECO:0007669"/>
    <property type="project" value="UniProtKB-SubCell"/>
</dbReference>
<dbReference type="InterPro" id="IPR000534">
    <property type="entry name" value="Semialdehyde_DH_NAD-bd"/>
</dbReference>
<comment type="subcellular location">
    <subcellularLocation>
        <location evidence="7">Cytoplasm</location>
    </subcellularLocation>
</comment>
<dbReference type="SUPFAM" id="SSF51735">
    <property type="entry name" value="NAD(P)-binding Rossmann-fold domains"/>
    <property type="match status" value="1"/>
</dbReference>
<evidence type="ECO:0000256" key="6">
    <source>
        <dbReference type="ARBA" id="ARBA00050557"/>
    </source>
</evidence>
<dbReference type="Pfam" id="PF22698">
    <property type="entry name" value="Semialdhyde_dhC_1"/>
    <property type="match status" value="1"/>
</dbReference>
<evidence type="ECO:0000256" key="3">
    <source>
        <dbReference type="ARBA" id="ARBA00022605"/>
    </source>
</evidence>
<dbReference type="GO" id="GO:0003942">
    <property type="term" value="F:N-acetyl-gamma-glutamyl-phosphate reductase activity"/>
    <property type="evidence" value="ECO:0007669"/>
    <property type="project" value="UniProtKB-UniRule"/>
</dbReference>
<dbReference type="HAMAP" id="MF_00150">
    <property type="entry name" value="ArgC_type1"/>
    <property type="match status" value="1"/>
</dbReference>
<comment type="pathway">
    <text evidence="1 7">Amino-acid biosynthesis; L-arginine biosynthesis; N(2)-acetyl-L-ornithine from L-glutamate: step 3/4.</text>
</comment>
<evidence type="ECO:0000259" key="9">
    <source>
        <dbReference type="SMART" id="SM00859"/>
    </source>
</evidence>
<feature type="active site" evidence="7 8">
    <location>
        <position position="153"/>
    </location>
</feature>
<keyword evidence="4 7" id="KW-0521">NADP</keyword>
<keyword evidence="3 7" id="KW-0028">Amino-acid biosynthesis</keyword>
<dbReference type="Gene3D" id="3.30.360.10">
    <property type="entry name" value="Dihydrodipicolinate Reductase, domain 2"/>
    <property type="match status" value="1"/>
</dbReference>
<dbReference type="SUPFAM" id="SSF55347">
    <property type="entry name" value="Glyceraldehyde-3-phosphate dehydrogenase-like, C-terminal domain"/>
    <property type="match status" value="1"/>
</dbReference>
<dbReference type="Gene3D" id="3.40.50.720">
    <property type="entry name" value="NAD(P)-binding Rossmann-like Domain"/>
    <property type="match status" value="1"/>
</dbReference>
<dbReference type="Proteomes" id="UP000659388">
    <property type="component" value="Unassembled WGS sequence"/>
</dbReference>
<keyword evidence="5 7" id="KW-0560">Oxidoreductase</keyword>
<dbReference type="GO" id="GO:0006526">
    <property type="term" value="P:L-arginine biosynthetic process"/>
    <property type="evidence" value="ECO:0007669"/>
    <property type="project" value="UniProtKB-UniRule"/>
</dbReference>
<accession>A0A937K2L5</accession>
<organism evidence="10 11">
    <name type="scientific">Fulvivirga sediminis</name>
    <dbReference type="NCBI Taxonomy" id="2803949"/>
    <lineage>
        <taxon>Bacteria</taxon>
        <taxon>Pseudomonadati</taxon>
        <taxon>Bacteroidota</taxon>
        <taxon>Cytophagia</taxon>
        <taxon>Cytophagales</taxon>
        <taxon>Fulvivirgaceae</taxon>
        <taxon>Fulvivirga</taxon>
    </lineage>
</organism>
<evidence type="ECO:0000256" key="1">
    <source>
        <dbReference type="ARBA" id="ARBA00004862"/>
    </source>
</evidence>
<comment type="function">
    <text evidence="7">Catalyzes the NADPH-dependent reduction of N-acetyl-5-glutamyl phosphate to yield N-acetyl-L-glutamate 5-semialdehyde.</text>
</comment>
<protein>
    <recommendedName>
        <fullName evidence="7">N-acetyl-gamma-glutamyl-phosphate reductase</fullName>
        <shortName evidence="7">AGPR</shortName>
        <ecNumber evidence="7">1.2.1.38</ecNumber>
    </recommendedName>
    <alternativeName>
        <fullName evidence="7">N-acetyl-glutamate semialdehyde dehydrogenase</fullName>
        <shortName evidence="7">NAGSA dehydrogenase</shortName>
    </alternativeName>
</protein>
<dbReference type="InterPro" id="IPR000706">
    <property type="entry name" value="AGPR_type-1"/>
</dbReference>
<dbReference type="InterPro" id="IPR023013">
    <property type="entry name" value="AGPR_AS"/>
</dbReference>
<evidence type="ECO:0000256" key="5">
    <source>
        <dbReference type="ARBA" id="ARBA00023002"/>
    </source>
</evidence>
<dbReference type="GO" id="GO:0070401">
    <property type="term" value="F:NADP+ binding"/>
    <property type="evidence" value="ECO:0007669"/>
    <property type="project" value="InterPro"/>
</dbReference>
<dbReference type="AlphaFoldDB" id="A0A937K2L5"/>
<dbReference type="FunFam" id="3.30.360.10:FF:000014">
    <property type="entry name" value="N-acetyl-gamma-glutamyl-phosphate reductase"/>
    <property type="match status" value="1"/>
</dbReference>
<dbReference type="CDD" id="cd17895">
    <property type="entry name" value="AGPR_1_N"/>
    <property type="match status" value="1"/>
</dbReference>
<dbReference type="EC" id="1.2.1.38" evidence="7"/>
<sequence length="347" mass="39026">MSNTRKKVAIVGASGYTGSELARFLLHHPEVEIEMITSETHKGKTFSTLHPQFTGQLDMPLVSAQKVADEPMDVVFLALPHGVSMNFVKQWSDKSFKIVDLSGDFRLKNAEVYEHWYKKDHNYQEGFANAVYGLPELHKEEIRKSDLIANPGCYPTASTLGLAPLVNEKLIDIQGIIIDAKSGITGAGIKPSLTTHFSNVNDNFRAYGVKSHRHTIEIEEQLGFLNEGEVKVQFTPHLLPLDRGILATSYSTPLKDMTQKKLDELYQSFYRQKPFVRVRESLPTLKDVRGSNYCDVYPIWDERTNRIMVFSAIDNLVKGAAGQAIQNMNIMLGFEETLGLLQNPLKP</sequence>
<dbReference type="InterPro" id="IPR036291">
    <property type="entry name" value="NAD(P)-bd_dom_sf"/>
</dbReference>
<evidence type="ECO:0000256" key="2">
    <source>
        <dbReference type="ARBA" id="ARBA00022571"/>
    </source>
</evidence>
<dbReference type="Pfam" id="PF01118">
    <property type="entry name" value="Semialdhyde_dh"/>
    <property type="match status" value="1"/>
</dbReference>
<evidence type="ECO:0000256" key="7">
    <source>
        <dbReference type="HAMAP-Rule" id="MF_00150"/>
    </source>
</evidence>
<dbReference type="PANTHER" id="PTHR32338">
    <property type="entry name" value="N-ACETYL-GAMMA-GLUTAMYL-PHOSPHATE REDUCTASE, CHLOROPLASTIC-RELATED-RELATED"/>
    <property type="match status" value="1"/>
</dbReference>
<gene>
    <name evidence="7 10" type="primary">argC</name>
    <name evidence="10" type="ORF">JL102_17460</name>
</gene>
<dbReference type="RefSeq" id="WP_202245737.1">
    <property type="nucleotide sequence ID" value="NZ_JAESIY010000010.1"/>
</dbReference>
<dbReference type="InterPro" id="IPR058924">
    <property type="entry name" value="AGPR_dimerisation_dom"/>
</dbReference>
<proteinExistence type="inferred from homology"/>
<name>A0A937K2L5_9BACT</name>
<keyword evidence="2 7" id="KW-0055">Arginine biosynthesis</keyword>
<dbReference type="PANTHER" id="PTHR32338:SF10">
    <property type="entry name" value="N-ACETYL-GAMMA-GLUTAMYL-PHOSPHATE REDUCTASE, CHLOROPLASTIC-RELATED"/>
    <property type="match status" value="1"/>
</dbReference>
<dbReference type="GO" id="GO:0051287">
    <property type="term" value="F:NAD binding"/>
    <property type="evidence" value="ECO:0007669"/>
    <property type="project" value="InterPro"/>
</dbReference>
<evidence type="ECO:0000256" key="8">
    <source>
        <dbReference type="PROSITE-ProRule" id="PRU10010"/>
    </source>
</evidence>
<comment type="caution">
    <text evidence="10">The sequence shown here is derived from an EMBL/GenBank/DDBJ whole genome shotgun (WGS) entry which is preliminary data.</text>
</comment>
<evidence type="ECO:0000313" key="11">
    <source>
        <dbReference type="Proteomes" id="UP000659388"/>
    </source>
</evidence>
<dbReference type="InterPro" id="IPR050085">
    <property type="entry name" value="AGPR"/>
</dbReference>
<evidence type="ECO:0000313" key="10">
    <source>
        <dbReference type="EMBL" id="MBL3657942.1"/>
    </source>
</evidence>
<dbReference type="PROSITE" id="PS01224">
    <property type="entry name" value="ARGC"/>
    <property type="match status" value="1"/>
</dbReference>
<keyword evidence="7" id="KW-0963">Cytoplasm</keyword>
<dbReference type="CDD" id="cd23934">
    <property type="entry name" value="AGPR_1_C"/>
    <property type="match status" value="1"/>
</dbReference>
<feature type="domain" description="Semialdehyde dehydrogenase NAD-binding" evidence="9">
    <location>
        <begin position="7"/>
        <end position="145"/>
    </location>
</feature>
<comment type="catalytic activity">
    <reaction evidence="6 7">
        <text>N-acetyl-L-glutamate 5-semialdehyde + phosphate + NADP(+) = N-acetyl-L-glutamyl 5-phosphate + NADPH + H(+)</text>
        <dbReference type="Rhea" id="RHEA:21588"/>
        <dbReference type="ChEBI" id="CHEBI:15378"/>
        <dbReference type="ChEBI" id="CHEBI:29123"/>
        <dbReference type="ChEBI" id="CHEBI:43474"/>
        <dbReference type="ChEBI" id="CHEBI:57783"/>
        <dbReference type="ChEBI" id="CHEBI:57936"/>
        <dbReference type="ChEBI" id="CHEBI:58349"/>
        <dbReference type="EC" id="1.2.1.38"/>
    </reaction>
</comment>
<reference evidence="10" key="1">
    <citation type="submission" date="2021-01" db="EMBL/GenBank/DDBJ databases">
        <title>Fulvivirga kasyanovii gen. nov., sp nov., a novel member of the phylum Bacteroidetes isolated from seawater in a mussel farm.</title>
        <authorList>
            <person name="Zhao L.-H."/>
            <person name="Wang Z.-J."/>
        </authorList>
    </citation>
    <scope>NUCLEOTIDE SEQUENCE</scope>
    <source>
        <strain evidence="10">2943</strain>
    </source>
</reference>